<dbReference type="SUPFAM" id="SSF51735">
    <property type="entry name" value="NAD(P)-binding Rossmann-fold domains"/>
    <property type="match status" value="1"/>
</dbReference>
<dbReference type="PROSITE" id="PS00061">
    <property type="entry name" value="ADH_SHORT"/>
    <property type="match status" value="1"/>
</dbReference>
<dbReference type="AlphaFoldDB" id="A0A0N8PS76"/>
<dbReference type="PANTHER" id="PTHR44196">
    <property type="entry name" value="DEHYDROGENASE/REDUCTASE SDR FAMILY MEMBER 7B"/>
    <property type="match status" value="1"/>
</dbReference>
<dbReference type="PRINTS" id="PR00080">
    <property type="entry name" value="SDRFAMILY"/>
</dbReference>
<keyword evidence="5" id="KW-1185">Reference proteome</keyword>
<sequence>MSKYFDLDGAVALVTGANRGIGRVFVQELLHAGAARVYAGARDPQSLAELARADARVVPVALDVADDESVLAAAARLPDVTLLVNNAGVARGERLIGAQDLAAARQEMEVNYFGVLRMSRAFAPVLAANGGGALINVLSILARVASPAAGSYSASKAAAFALTQAVRAELRAQGTLVVGVLPGYVDTDMVARLDVPKIAPADVVQAALAALASGDEDVYPGETATQIAAALQRDPKAVERQFAQSVAG</sequence>
<comment type="similarity">
    <text evidence="1 3">Belongs to the short-chain dehydrogenases/reductases (SDR) family.</text>
</comment>
<comment type="caution">
    <text evidence="4">The sequence shown here is derived from an EMBL/GenBank/DDBJ whole genome shotgun (WGS) entry which is preliminary data.</text>
</comment>
<gene>
    <name evidence="4" type="ORF">SE17_18335</name>
</gene>
<keyword evidence="2" id="KW-0560">Oxidoreductase</keyword>
<accession>A0A0N8PS76</accession>
<organism evidence="4 5">
    <name type="scientific">Kouleothrix aurantiaca</name>
    <dbReference type="NCBI Taxonomy" id="186479"/>
    <lineage>
        <taxon>Bacteria</taxon>
        <taxon>Bacillati</taxon>
        <taxon>Chloroflexota</taxon>
        <taxon>Chloroflexia</taxon>
        <taxon>Chloroflexales</taxon>
        <taxon>Roseiflexineae</taxon>
        <taxon>Roseiflexaceae</taxon>
        <taxon>Kouleothrix</taxon>
    </lineage>
</organism>
<dbReference type="Gene3D" id="3.40.50.720">
    <property type="entry name" value="NAD(P)-binding Rossmann-like Domain"/>
    <property type="match status" value="1"/>
</dbReference>
<dbReference type="PATRIC" id="fig|186479.3.peg.9866"/>
<evidence type="ECO:0000256" key="1">
    <source>
        <dbReference type="ARBA" id="ARBA00006484"/>
    </source>
</evidence>
<dbReference type="InterPro" id="IPR002347">
    <property type="entry name" value="SDR_fam"/>
</dbReference>
<evidence type="ECO:0000256" key="3">
    <source>
        <dbReference type="RuleBase" id="RU000363"/>
    </source>
</evidence>
<dbReference type="NCBIfam" id="NF006118">
    <property type="entry name" value="PRK08264.1-4"/>
    <property type="match status" value="1"/>
</dbReference>
<dbReference type="PRINTS" id="PR00081">
    <property type="entry name" value="GDHRDH"/>
</dbReference>
<protein>
    <submittedName>
        <fullName evidence="4">Short-chain dehydrogenase</fullName>
    </submittedName>
</protein>
<reference evidence="4 5" key="1">
    <citation type="submission" date="2015-09" db="EMBL/GenBank/DDBJ databases">
        <title>Draft genome sequence of Kouleothrix aurantiaca JCM 19913.</title>
        <authorList>
            <person name="Hemp J."/>
        </authorList>
    </citation>
    <scope>NUCLEOTIDE SEQUENCE [LARGE SCALE GENOMIC DNA]</scope>
    <source>
        <strain evidence="4 5">COM-B</strain>
    </source>
</reference>
<dbReference type="EMBL" id="LJCR01000715">
    <property type="protein sequence ID" value="KPV51949.1"/>
    <property type="molecule type" value="Genomic_DNA"/>
</dbReference>
<dbReference type="GO" id="GO:0016020">
    <property type="term" value="C:membrane"/>
    <property type="evidence" value="ECO:0007669"/>
    <property type="project" value="TreeGrafter"/>
</dbReference>
<dbReference type="NCBIfam" id="NF006119">
    <property type="entry name" value="PRK08264.1-5"/>
    <property type="match status" value="1"/>
</dbReference>
<evidence type="ECO:0000256" key="2">
    <source>
        <dbReference type="ARBA" id="ARBA00023002"/>
    </source>
</evidence>
<dbReference type="Pfam" id="PF00106">
    <property type="entry name" value="adh_short"/>
    <property type="match status" value="1"/>
</dbReference>
<dbReference type="InterPro" id="IPR036291">
    <property type="entry name" value="NAD(P)-bd_dom_sf"/>
</dbReference>
<dbReference type="InterPro" id="IPR020904">
    <property type="entry name" value="Sc_DH/Rdtase_CS"/>
</dbReference>
<dbReference type="Proteomes" id="UP000050509">
    <property type="component" value="Unassembled WGS sequence"/>
</dbReference>
<dbReference type="PANTHER" id="PTHR44196:SF1">
    <property type="entry name" value="DEHYDROGENASE_REDUCTASE SDR FAMILY MEMBER 7B"/>
    <property type="match status" value="1"/>
</dbReference>
<evidence type="ECO:0000313" key="5">
    <source>
        <dbReference type="Proteomes" id="UP000050509"/>
    </source>
</evidence>
<name>A0A0N8PS76_9CHLR</name>
<evidence type="ECO:0000313" key="4">
    <source>
        <dbReference type="EMBL" id="KPV51949.1"/>
    </source>
</evidence>
<proteinExistence type="inferred from homology"/>
<dbReference type="GO" id="GO:0016491">
    <property type="term" value="F:oxidoreductase activity"/>
    <property type="evidence" value="ECO:0007669"/>
    <property type="project" value="UniProtKB-KW"/>
</dbReference>